<dbReference type="InterPro" id="IPR008977">
    <property type="entry name" value="PHM/PNGase_F_dom_sf"/>
</dbReference>
<reference evidence="4" key="1">
    <citation type="submission" date="2019-08" db="EMBL/GenBank/DDBJ databases">
        <authorList>
            <person name="Kucharzyk K."/>
            <person name="Murdoch R.W."/>
            <person name="Higgins S."/>
            <person name="Loffler F."/>
        </authorList>
    </citation>
    <scope>NUCLEOTIDE SEQUENCE</scope>
</reference>
<dbReference type="Pfam" id="PF18962">
    <property type="entry name" value="Por_Secre_tail"/>
    <property type="match status" value="1"/>
</dbReference>
<dbReference type="NCBIfam" id="TIGR04183">
    <property type="entry name" value="Por_Secre_tail"/>
    <property type="match status" value="1"/>
</dbReference>
<sequence length="835" mass="92268">MKNNYLKLTLITMALLFTALSGLRAQTNQYLHYDCANRDYVVLENASQYIANKPGITIAGWFYDDQLGYGQGLMGFRGTQGFYMIQLADGKVECRFQNSAGTLFEYVAPANTVIPQVWQHFAWMYDGSAIKLYVNGILKGSKPASGTFTATNIAFAIGRSILAGLDFYWCGRTDEVSVWSKALTQAEVQDMMDNELTGQEPGLEMYYKFNQGVPGGNNTSITMLTSQVDSPARDADLINFRMTGETSNFNGTLDPTYQAIAFAPIPNKLNNEPPFAIEATATSGLPVFFNILSGPATVEGNIITLTGAPGLVEVEATQPGGGQYNPAEPVIQRFNVLDPQTHVPDIDIRNPLAGNVYVPVLSPIQLAAISTIDFPELFSVAWVKFRINGQTVDAQNFWNGHFTGWWTPPGYGNYNVEVLSANNFGAVKTETVSISIQPAASNSSAQAFKDIWLNPTQITQTAEANLPSFLGAYDQIIATLNVHCPTGGCGEWDRVAYFEAQDKEGNWVEIIRYITPYGVACSHSIDLTDYMSILQGKTAFRATCPTLDNGFLYDLTLDYRSGTPAYLYSRVKEVWREIFPFGDYANLQPVSDFQYEYPENTVASRLKLVSTGHGWGDLNTSNAAEFYNATHDIYVNGAKKYSQINWNTCNPNPDGCQPQNGTWYHNRAGWCPGSIAPWFNFSLNEYVNAGNITLGYKFFENYVDYCHPNHPNCQTGVTCSDCNDGFNPVLDVASYVISYATSPMIVVKSEPKPVTENALLVFPNPSNGIFEISLEKTINLKNGEIIIYDNLSRPVKFIPWNGEALTLDLSTHGSGMYFLQVVSPGFSTVKKIVIR</sequence>
<accession>A0A644VCW5</accession>
<protein>
    <recommendedName>
        <fullName evidence="3">LamG-like jellyroll fold domain-containing protein</fullName>
    </recommendedName>
</protein>
<evidence type="ECO:0000256" key="2">
    <source>
        <dbReference type="ARBA" id="ARBA00023157"/>
    </source>
</evidence>
<organism evidence="4">
    <name type="scientific">bioreactor metagenome</name>
    <dbReference type="NCBI Taxonomy" id="1076179"/>
    <lineage>
        <taxon>unclassified sequences</taxon>
        <taxon>metagenomes</taxon>
        <taxon>ecological metagenomes</taxon>
    </lineage>
</organism>
<dbReference type="InterPro" id="IPR015197">
    <property type="entry name" value="PngaseF_C"/>
</dbReference>
<dbReference type="SUPFAM" id="SSF49899">
    <property type="entry name" value="Concanavalin A-like lectins/glucanases"/>
    <property type="match status" value="1"/>
</dbReference>
<name>A0A644VCW5_9ZZZZ</name>
<dbReference type="InterPro" id="IPR026444">
    <property type="entry name" value="Secre_tail"/>
</dbReference>
<dbReference type="SMART" id="SM00560">
    <property type="entry name" value="LamGL"/>
    <property type="match status" value="1"/>
</dbReference>
<dbReference type="EMBL" id="VSSQ01000271">
    <property type="protein sequence ID" value="MPL89047.1"/>
    <property type="molecule type" value="Genomic_DNA"/>
</dbReference>
<keyword evidence="2" id="KW-1015">Disulfide bond</keyword>
<keyword evidence="1" id="KW-0732">Signal</keyword>
<evidence type="ECO:0000259" key="3">
    <source>
        <dbReference type="SMART" id="SM00560"/>
    </source>
</evidence>
<dbReference type="InterPro" id="IPR013320">
    <property type="entry name" value="ConA-like_dom_sf"/>
</dbReference>
<evidence type="ECO:0000313" key="4">
    <source>
        <dbReference type="EMBL" id="MPL89047.1"/>
    </source>
</evidence>
<comment type="caution">
    <text evidence="4">The sequence shown here is derived from an EMBL/GenBank/DDBJ whole genome shotgun (WGS) entry which is preliminary data.</text>
</comment>
<dbReference type="InterPro" id="IPR006558">
    <property type="entry name" value="LamG-like"/>
</dbReference>
<dbReference type="Gene3D" id="2.60.120.230">
    <property type="match status" value="2"/>
</dbReference>
<dbReference type="AlphaFoldDB" id="A0A644VCW5"/>
<dbReference type="Gene3D" id="2.60.120.200">
    <property type="match status" value="1"/>
</dbReference>
<evidence type="ECO:0000256" key="1">
    <source>
        <dbReference type="ARBA" id="ARBA00022729"/>
    </source>
</evidence>
<gene>
    <name evidence="4" type="ORF">SDC9_35078</name>
</gene>
<feature type="domain" description="LamG-like jellyroll fold" evidence="3">
    <location>
        <begin position="54"/>
        <end position="186"/>
    </location>
</feature>
<dbReference type="Pfam" id="PF09113">
    <property type="entry name" value="N-glycanase_C"/>
    <property type="match status" value="1"/>
</dbReference>
<proteinExistence type="predicted"/>
<dbReference type="InterPro" id="IPR014784">
    <property type="entry name" value="Cu2_ascorb_mOase-like_C"/>
</dbReference>
<dbReference type="GO" id="GO:0016715">
    <property type="term" value="F:oxidoreductase activity, acting on paired donors, with incorporation or reduction of molecular oxygen, reduced ascorbate as one donor, and incorporation of one atom of oxygen"/>
    <property type="evidence" value="ECO:0007669"/>
    <property type="project" value="InterPro"/>
</dbReference>
<dbReference type="Pfam" id="PF13385">
    <property type="entry name" value="Laminin_G_3"/>
    <property type="match status" value="1"/>
</dbReference>
<dbReference type="SUPFAM" id="SSF49742">
    <property type="entry name" value="PHM/PNGase F"/>
    <property type="match status" value="2"/>
</dbReference>